<dbReference type="CDD" id="cd00483">
    <property type="entry name" value="HPPK"/>
    <property type="match status" value="1"/>
</dbReference>
<evidence type="ECO:0000256" key="8">
    <source>
        <dbReference type="ARBA" id="ARBA00022909"/>
    </source>
</evidence>
<feature type="domain" description="7,8-dihydro-6-hydroxymethylpterin-pyrophosphokinase" evidence="9">
    <location>
        <begin position="88"/>
        <end position="99"/>
    </location>
</feature>
<dbReference type="GO" id="GO:0046654">
    <property type="term" value="P:tetrahydrofolate biosynthetic process"/>
    <property type="evidence" value="ECO:0007669"/>
    <property type="project" value="UniProtKB-UniPathway"/>
</dbReference>
<dbReference type="EC" id="2.7.6.3" evidence="3"/>
<dbReference type="PANTHER" id="PTHR43071:SF1">
    <property type="entry name" value="2-AMINO-4-HYDROXY-6-HYDROXYMETHYLDIHYDROPTERIDINE PYROPHOSPHOKINASE"/>
    <property type="match status" value="1"/>
</dbReference>
<evidence type="ECO:0000256" key="6">
    <source>
        <dbReference type="ARBA" id="ARBA00022777"/>
    </source>
</evidence>
<dbReference type="RefSeq" id="WP_138198010.1">
    <property type="nucleotide sequence ID" value="NZ_VCIW01000032.1"/>
</dbReference>
<dbReference type="InterPro" id="IPR035907">
    <property type="entry name" value="Hppk_sf"/>
</dbReference>
<dbReference type="UniPathway" id="UPA00077">
    <property type="reaction ID" value="UER00155"/>
</dbReference>
<keyword evidence="5" id="KW-0547">Nucleotide-binding</keyword>
<evidence type="ECO:0000256" key="2">
    <source>
        <dbReference type="ARBA" id="ARBA00005051"/>
    </source>
</evidence>
<dbReference type="NCBIfam" id="TIGR01498">
    <property type="entry name" value="folK"/>
    <property type="match status" value="1"/>
</dbReference>
<dbReference type="PROSITE" id="PS00794">
    <property type="entry name" value="HPPK"/>
    <property type="match status" value="1"/>
</dbReference>
<dbReference type="PANTHER" id="PTHR43071">
    <property type="entry name" value="2-AMINO-4-HYDROXY-6-HYDROXYMETHYLDIHYDROPTERIDINE PYROPHOSPHOKINASE"/>
    <property type="match status" value="1"/>
</dbReference>
<keyword evidence="4 10" id="KW-0808">Transferase</keyword>
<comment type="catalytic activity">
    <reaction evidence="1">
        <text>6-hydroxymethyl-7,8-dihydropterin + ATP = (7,8-dihydropterin-6-yl)methyl diphosphate + AMP + H(+)</text>
        <dbReference type="Rhea" id="RHEA:11412"/>
        <dbReference type="ChEBI" id="CHEBI:15378"/>
        <dbReference type="ChEBI" id="CHEBI:30616"/>
        <dbReference type="ChEBI" id="CHEBI:44841"/>
        <dbReference type="ChEBI" id="CHEBI:72950"/>
        <dbReference type="ChEBI" id="CHEBI:456215"/>
        <dbReference type="EC" id="2.7.6.3"/>
    </reaction>
</comment>
<dbReference type="GO" id="GO:0016301">
    <property type="term" value="F:kinase activity"/>
    <property type="evidence" value="ECO:0007669"/>
    <property type="project" value="UniProtKB-KW"/>
</dbReference>
<dbReference type="Gene3D" id="3.30.70.560">
    <property type="entry name" value="7,8-Dihydro-6-hydroxymethylpterin-pyrophosphokinase HPPK"/>
    <property type="match status" value="1"/>
</dbReference>
<keyword evidence="6 10" id="KW-0418">Kinase</keyword>
<evidence type="ECO:0000259" key="9">
    <source>
        <dbReference type="PROSITE" id="PS00794"/>
    </source>
</evidence>
<evidence type="ECO:0000256" key="5">
    <source>
        <dbReference type="ARBA" id="ARBA00022741"/>
    </source>
</evidence>
<sequence length="170" mass="18978">MSVAYLGLGSNIGDRDVMLAQAIKRLNGHPSVRVTDVSPLYETDPVGYEDQPPFLNMACRIETSLAPEALLAATLTIERELGRERTVRWGPRTIDIDLLLYDNTTLNTKDLTVPHPRLMERAFVLVPLLDILDNNERDWLPGPAEGSVDAAGVRRWTSNNWPVEFGHSES</sequence>
<dbReference type="EMBL" id="VCIW01000032">
    <property type="protein sequence ID" value="TLS48629.1"/>
    <property type="molecule type" value="Genomic_DNA"/>
</dbReference>
<dbReference type="InterPro" id="IPR000550">
    <property type="entry name" value="Hppk"/>
</dbReference>
<evidence type="ECO:0000256" key="3">
    <source>
        <dbReference type="ARBA" id="ARBA00013253"/>
    </source>
</evidence>
<evidence type="ECO:0000256" key="7">
    <source>
        <dbReference type="ARBA" id="ARBA00022840"/>
    </source>
</evidence>
<accession>A0A5R9G0V7</accession>
<evidence type="ECO:0000256" key="4">
    <source>
        <dbReference type="ARBA" id="ARBA00022679"/>
    </source>
</evidence>
<dbReference type="GO" id="GO:0046656">
    <property type="term" value="P:folic acid biosynthetic process"/>
    <property type="evidence" value="ECO:0007669"/>
    <property type="project" value="UniProtKB-KW"/>
</dbReference>
<keyword evidence="7" id="KW-0067">ATP-binding</keyword>
<dbReference type="SUPFAM" id="SSF55083">
    <property type="entry name" value="6-hydroxymethyl-7,8-dihydropterin pyrophosphokinase, HPPK"/>
    <property type="match status" value="1"/>
</dbReference>
<keyword evidence="8" id="KW-0289">Folate biosynthesis</keyword>
<name>A0A5R9G0V7_9BACL</name>
<dbReference type="AlphaFoldDB" id="A0A5R9G0V7"/>
<dbReference type="OrthoDB" id="9808041at2"/>
<protein>
    <recommendedName>
        <fullName evidence="3">2-amino-4-hydroxy-6-hydroxymethyldihydropteridine diphosphokinase</fullName>
        <ecNumber evidence="3">2.7.6.3</ecNumber>
    </recommendedName>
</protein>
<evidence type="ECO:0000256" key="1">
    <source>
        <dbReference type="ARBA" id="ARBA00000198"/>
    </source>
</evidence>
<evidence type="ECO:0000313" key="10">
    <source>
        <dbReference type="EMBL" id="TLS48629.1"/>
    </source>
</evidence>
<keyword evidence="11" id="KW-1185">Reference proteome</keyword>
<comment type="caution">
    <text evidence="10">The sequence shown here is derived from an EMBL/GenBank/DDBJ whole genome shotgun (WGS) entry which is preliminary data.</text>
</comment>
<reference evidence="10 11" key="1">
    <citation type="submission" date="2019-05" db="EMBL/GenBank/DDBJ databases">
        <authorList>
            <person name="Narsing Rao M.P."/>
            <person name="Li W.J."/>
        </authorList>
    </citation>
    <scope>NUCLEOTIDE SEQUENCE [LARGE SCALE GENOMIC DNA]</scope>
    <source>
        <strain evidence="10 11">SYSU_K30003</strain>
    </source>
</reference>
<organism evidence="10 11">
    <name type="scientific">Paenibacillus antri</name>
    <dbReference type="NCBI Taxonomy" id="2582848"/>
    <lineage>
        <taxon>Bacteria</taxon>
        <taxon>Bacillati</taxon>
        <taxon>Bacillota</taxon>
        <taxon>Bacilli</taxon>
        <taxon>Bacillales</taxon>
        <taxon>Paenibacillaceae</taxon>
        <taxon>Paenibacillus</taxon>
    </lineage>
</organism>
<dbReference type="GO" id="GO:0003848">
    <property type="term" value="F:2-amino-4-hydroxy-6-hydroxymethyldihydropteridine diphosphokinase activity"/>
    <property type="evidence" value="ECO:0007669"/>
    <property type="project" value="UniProtKB-EC"/>
</dbReference>
<proteinExistence type="predicted"/>
<comment type="pathway">
    <text evidence="2">Cofactor biosynthesis; tetrahydrofolate biosynthesis; 2-amino-4-hydroxy-6-hydroxymethyl-7,8-dihydropteridine diphosphate from 7,8-dihydroneopterin triphosphate: step 4/4.</text>
</comment>
<dbReference type="Pfam" id="PF01288">
    <property type="entry name" value="HPPK"/>
    <property type="match status" value="1"/>
</dbReference>
<evidence type="ECO:0000313" key="11">
    <source>
        <dbReference type="Proteomes" id="UP000309676"/>
    </source>
</evidence>
<dbReference type="GO" id="GO:0005524">
    <property type="term" value="F:ATP binding"/>
    <property type="evidence" value="ECO:0007669"/>
    <property type="project" value="UniProtKB-KW"/>
</dbReference>
<gene>
    <name evidence="10" type="primary">folK</name>
    <name evidence="10" type="ORF">FE782_29870</name>
</gene>
<dbReference type="Proteomes" id="UP000309676">
    <property type="component" value="Unassembled WGS sequence"/>
</dbReference>